<dbReference type="RefSeq" id="WP_046504535.1">
    <property type="nucleotide sequence ID" value="NZ_LN831776.1"/>
</dbReference>
<dbReference type="KEGG" id="pri:PRIO_4262"/>
<dbReference type="GO" id="GO:0016491">
    <property type="term" value="F:oxidoreductase activity"/>
    <property type="evidence" value="ECO:0007669"/>
    <property type="project" value="UniProtKB-KW"/>
</dbReference>
<dbReference type="CDD" id="cd05233">
    <property type="entry name" value="SDR_c"/>
    <property type="match status" value="1"/>
</dbReference>
<evidence type="ECO:0000313" key="5">
    <source>
        <dbReference type="Proteomes" id="UP000033163"/>
    </source>
</evidence>
<reference evidence="5" key="1">
    <citation type="submission" date="2015-03" db="EMBL/GenBank/DDBJ databases">
        <authorList>
            <person name="Wibberg D."/>
        </authorList>
    </citation>
    <scope>NUCLEOTIDE SEQUENCE [LARGE SCALE GENOMIC DNA]</scope>
</reference>
<evidence type="ECO:0000313" key="4">
    <source>
        <dbReference type="EMBL" id="CQR56664.1"/>
    </source>
</evidence>
<dbReference type="PRINTS" id="PR00080">
    <property type="entry name" value="SDRFAMILY"/>
</dbReference>
<gene>
    <name evidence="4" type="ORF">PRIO_4262</name>
</gene>
<dbReference type="AlphaFoldDB" id="A0A0E4CXS4"/>
<dbReference type="PRINTS" id="PR00081">
    <property type="entry name" value="GDHRDH"/>
</dbReference>
<proteinExistence type="inferred from homology"/>
<dbReference type="PANTHER" id="PTHR43115">
    <property type="entry name" value="DEHYDROGENASE/REDUCTASE SDR FAMILY MEMBER 11"/>
    <property type="match status" value="1"/>
</dbReference>
<dbReference type="InterPro" id="IPR002347">
    <property type="entry name" value="SDR_fam"/>
</dbReference>
<dbReference type="PATRIC" id="fig|1073571.4.peg.4561"/>
<comment type="similarity">
    <text evidence="1 3">Belongs to the short-chain dehydrogenases/reductases (SDR) family.</text>
</comment>
<dbReference type="Gene3D" id="3.40.50.720">
    <property type="entry name" value="NAD(P)-binding Rossmann-like Domain"/>
    <property type="match status" value="1"/>
</dbReference>
<dbReference type="Pfam" id="PF00106">
    <property type="entry name" value="adh_short"/>
    <property type="match status" value="1"/>
</dbReference>
<dbReference type="PANTHER" id="PTHR43115:SF4">
    <property type="entry name" value="DEHYDROGENASE_REDUCTASE SDR FAMILY MEMBER 11"/>
    <property type="match status" value="1"/>
</dbReference>
<protein>
    <recommendedName>
        <fullName evidence="6">Short-chain dehydrogenase/reductase SDR</fullName>
    </recommendedName>
</protein>
<accession>A0A0E4CXS4</accession>
<dbReference type="EMBL" id="LN831776">
    <property type="protein sequence ID" value="CQR56664.1"/>
    <property type="molecule type" value="Genomic_DNA"/>
</dbReference>
<keyword evidence="2" id="KW-0560">Oxidoreductase</keyword>
<organism evidence="4 5">
    <name type="scientific">Paenibacillus riograndensis SBR5</name>
    <dbReference type="NCBI Taxonomy" id="1073571"/>
    <lineage>
        <taxon>Bacteria</taxon>
        <taxon>Bacillati</taxon>
        <taxon>Bacillota</taxon>
        <taxon>Bacilli</taxon>
        <taxon>Bacillales</taxon>
        <taxon>Paenibacillaceae</taxon>
        <taxon>Paenibacillus</taxon>
        <taxon>Paenibacillus sonchi group</taxon>
    </lineage>
</organism>
<evidence type="ECO:0008006" key="6">
    <source>
        <dbReference type="Google" id="ProtNLM"/>
    </source>
</evidence>
<evidence type="ECO:0000256" key="1">
    <source>
        <dbReference type="ARBA" id="ARBA00006484"/>
    </source>
</evidence>
<evidence type="ECO:0000256" key="2">
    <source>
        <dbReference type="ARBA" id="ARBA00023002"/>
    </source>
</evidence>
<name>A0A0E4CXS4_9BACL</name>
<evidence type="ECO:0000256" key="3">
    <source>
        <dbReference type="RuleBase" id="RU000363"/>
    </source>
</evidence>
<dbReference type="SUPFAM" id="SSF51735">
    <property type="entry name" value="NAD(P)-binding Rossmann-fold domains"/>
    <property type="match status" value="1"/>
</dbReference>
<dbReference type="InterPro" id="IPR036291">
    <property type="entry name" value="NAD(P)-bd_dom_sf"/>
</dbReference>
<dbReference type="Proteomes" id="UP000033163">
    <property type="component" value="Chromosome I"/>
</dbReference>
<dbReference type="STRING" id="483937.AMQ84_16700"/>
<dbReference type="HOGENOM" id="CLU_010194_2_10_9"/>
<sequence length="275" mass="29769">MLNHKTAVITGASSGIGRAIATRLAAQGVHVFITGRSREQLEEVKSQIELAGGQATCSAFDLRDTGRLQDFIRQTRTQTGHLDIMVNNAGLHIHGNIVDTKVEDWREMIDVNIVALLAGSQAAVQAMRLNEGGAPGHIINISSGNAYEPGRDFYSATKHMVNAIGQALTRELAQEPIQITTILPGAVATNFGRNLEPEAVVQLARKLGMEVEYKQGDHLPEELIARISGAMGQTFLSGDDIARAVVYALQQPQNVVVRELYLTAPNVYLGNDFSM</sequence>